<evidence type="ECO:0000256" key="5">
    <source>
        <dbReference type="ARBA" id="ARBA00022692"/>
    </source>
</evidence>
<comment type="similarity">
    <text evidence="2">Belongs to the outer membrane factor (OMF) (TC 1.B.17) family.</text>
</comment>
<evidence type="ECO:0000256" key="2">
    <source>
        <dbReference type="ARBA" id="ARBA00007613"/>
    </source>
</evidence>
<dbReference type="Pfam" id="PF02321">
    <property type="entry name" value="OEP"/>
    <property type="match status" value="2"/>
</dbReference>
<sequence>MLRTLLCIIFLLGAGSSFCQTDTLRLNLDECIKIALENNLELRRADLRAETSERNLSNSRANLLPSLNARINGGVNNGRSIDPFTNTYIEEQLSFSNVGLSLGATVFNGLRLRNSILRDRYNLQASEMEVEEARQNLILDVTLAYLQALNNRDLVRLAEVRLETTSRQLDRLQDLYEEGSGNPAAYTDILGQIANDRTAVVRAGNALTNAILTLSQLLNVEQPVVPETLAREEIIVDYTFSPEEVYEQALEGFPSIKARELRIEAAKKNINVARAFYFPEISFFAQLNTNFSSAARFFTETGTRVTETGGFVNLGDGTLPVFTNETIFERQEIGVYDQFSNNLNSVVGVAVDIPLFNGFRARNNTALQKIVLEESKVELENTRLIFRQSIQQAHADMQAAYREFHILQEQLEAYRESFRINEIRFNSGVSNIVEFIISKNNLDMAEINLANAKYEYLLRVQVLDYFRGKD</sequence>
<dbReference type="GO" id="GO:1990281">
    <property type="term" value="C:efflux pump complex"/>
    <property type="evidence" value="ECO:0007669"/>
    <property type="project" value="TreeGrafter"/>
</dbReference>
<evidence type="ECO:0000256" key="3">
    <source>
        <dbReference type="ARBA" id="ARBA00022448"/>
    </source>
</evidence>
<dbReference type="KEGG" id="afla:FHG64_17650"/>
<dbReference type="EMBL" id="CP040812">
    <property type="protein sequence ID" value="QCY71075.1"/>
    <property type="molecule type" value="Genomic_DNA"/>
</dbReference>
<keyword evidence="8" id="KW-0732">Signal</keyword>
<dbReference type="PANTHER" id="PTHR30026">
    <property type="entry name" value="OUTER MEMBRANE PROTEIN TOLC"/>
    <property type="match status" value="1"/>
</dbReference>
<keyword evidence="5" id="KW-0812">Transmembrane</keyword>
<feature type="signal peptide" evidence="8">
    <location>
        <begin position="1"/>
        <end position="19"/>
    </location>
</feature>
<keyword evidence="7" id="KW-0998">Cell outer membrane</keyword>
<dbReference type="SUPFAM" id="SSF56954">
    <property type="entry name" value="Outer membrane efflux proteins (OEP)"/>
    <property type="match status" value="1"/>
</dbReference>
<evidence type="ECO:0000313" key="10">
    <source>
        <dbReference type="Proteomes" id="UP000309016"/>
    </source>
</evidence>
<evidence type="ECO:0000256" key="7">
    <source>
        <dbReference type="ARBA" id="ARBA00023237"/>
    </source>
</evidence>
<accession>A0A5B7X7H1</accession>
<evidence type="ECO:0000313" key="9">
    <source>
        <dbReference type="EMBL" id="QCY71075.1"/>
    </source>
</evidence>
<dbReference type="InterPro" id="IPR051906">
    <property type="entry name" value="TolC-like"/>
</dbReference>
<keyword evidence="3" id="KW-0813">Transport</keyword>
<feature type="chain" id="PRO_5023109532" evidence="8">
    <location>
        <begin position="20"/>
        <end position="470"/>
    </location>
</feature>
<gene>
    <name evidence="9" type="ORF">FHG64_17650</name>
</gene>
<keyword evidence="4" id="KW-1134">Transmembrane beta strand</keyword>
<dbReference type="Proteomes" id="UP000309016">
    <property type="component" value="Chromosome"/>
</dbReference>
<comment type="subcellular location">
    <subcellularLocation>
        <location evidence="1">Cell outer membrane</location>
    </subcellularLocation>
</comment>
<reference evidence="9 10" key="1">
    <citation type="submission" date="2019-06" db="EMBL/GenBank/DDBJ databases">
        <title>Complete genome sequence of Antarcticibacterium flavum KCTC 52984T from an Antarctic marine sediment.</title>
        <authorList>
            <person name="Lee Y.M."/>
            <person name="Shin S.C."/>
        </authorList>
    </citation>
    <scope>NUCLEOTIDE SEQUENCE [LARGE SCALE GENOMIC DNA]</scope>
    <source>
        <strain evidence="9 10">KCTC 52984</strain>
    </source>
</reference>
<evidence type="ECO:0000256" key="4">
    <source>
        <dbReference type="ARBA" id="ARBA00022452"/>
    </source>
</evidence>
<dbReference type="GO" id="GO:0015562">
    <property type="term" value="F:efflux transmembrane transporter activity"/>
    <property type="evidence" value="ECO:0007669"/>
    <property type="project" value="InterPro"/>
</dbReference>
<dbReference type="InterPro" id="IPR003423">
    <property type="entry name" value="OMP_efflux"/>
</dbReference>
<dbReference type="OrthoDB" id="9811587at2"/>
<dbReference type="GO" id="GO:0015288">
    <property type="term" value="F:porin activity"/>
    <property type="evidence" value="ECO:0007669"/>
    <property type="project" value="TreeGrafter"/>
</dbReference>
<evidence type="ECO:0000256" key="8">
    <source>
        <dbReference type="SAM" id="SignalP"/>
    </source>
</evidence>
<proteinExistence type="inferred from homology"/>
<dbReference type="AlphaFoldDB" id="A0A5B7X7H1"/>
<evidence type="ECO:0000256" key="6">
    <source>
        <dbReference type="ARBA" id="ARBA00023136"/>
    </source>
</evidence>
<keyword evidence="6" id="KW-0472">Membrane</keyword>
<organism evidence="9 10">
    <name type="scientific">Antarcticibacterium flavum</name>
    <dbReference type="NCBI Taxonomy" id="2058175"/>
    <lineage>
        <taxon>Bacteria</taxon>
        <taxon>Pseudomonadati</taxon>
        <taxon>Bacteroidota</taxon>
        <taxon>Flavobacteriia</taxon>
        <taxon>Flavobacteriales</taxon>
        <taxon>Flavobacteriaceae</taxon>
        <taxon>Antarcticibacterium</taxon>
    </lineage>
</organism>
<dbReference type="GO" id="GO:0009279">
    <property type="term" value="C:cell outer membrane"/>
    <property type="evidence" value="ECO:0007669"/>
    <property type="project" value="UniProtKB-SubCell"/>
</dbReference>
<evidence type="ECO:0000256" key="1">
    <source>
        <dbReference type="ARBA" id="ARBA00004442"/>
    </source>
</evidence>
<dbReference type="RefSeq" id="WP_139067625.1">
    <property type="nucleotide sequence ID" value="NZ_CP040812.1"/>
</dbReference>
<protein>
    <submittedName>
        <fullName evidence="9">TolC family protein</fullName>
    </submittedName>
</protein>
<keyword evidence="10" id="KW-1185">Reference proteome</keyword>
<name>A0A5B7X7H1_9FLAO</name>
<dbReference type="PANTHER" id="PTHR30026:SF20">
    <property type="entry name" value="OUTER MEMBRANE PROTEIN TOLC"/>
    <property type="match status" value="1"/>
</dbReference>
<dbReference type="Gene3D" id="1.20.1600.10">
    <property type="entry name" value="Outer membrane efflux proteins (OEP)"/>
    <property type="match status" value="1"/>
</dbReference>